<comment type="caution">
    <text evidence="6">The sequence shown here is derived from an EMBL/GenBank/DDBJ whole genome shotgun (WGS) entry which is preliminary data.</text>
</comment>
<keyword evidence="7" id="KW-1185">Reference proteome</keyword>
<dbReference type="Gene3D" id="3.40.50.1010">
    <property type="entry name" value="5'-nuclease"/>
    <property type="match status" value="1"/>
</dbReference>
<dbReference type="CDD" id="cd09872">
    <property type="entry name" value="PIN_Sll0205-like"/>
    <property type="match status" value="1"/>
</dbReference>
<dbReference type="EMBL" id="SJJY01000013">
    <property type="protein sequence ID" value="TCC16565.1"/>
    <property type="molecule type" value="Genomic_DNA"/>
</dbReference>
<evidence type="ECO:0000256" key="3">
    <source>
        <dbReference type="ARBA" id="ARBA00022801"/>
    </source>
</evidence>
<feature type="domain" description="PIN" evidence="5">
    <location>
        <begin position="11"/>
        <end position="125"/>
    </location>
</feature>
<dbReference type="InterPro" id="IPR002716">
    <property type="entry name" value="PIN_dom"/>
</dbReference>
<gene>
    <name evidence="6" type="ORF">E0H58_39515</name>
</gene>
<dbReference type="PANTHER" id="PTHR36173:SF2">
    <property type="entry name" value="RIBONUCLEASE VAPC16"/>
    <property type="match status" value="1"/>
</dbReference>
<sequence length="131" mass="14632">MIAAPGAARLLLDTHVLLWWLQDVGDLSDDLKDRIDTEFEVYVSAATRWELSIKAAAGKIDLPEELGDVVEDSGLSELPIRTSHAELAGQLPAIHRDPFDRMLVAQALVERLTLVTRDRFIQKYDVPILEA</sequence>
<name>A0ABY1ZVS3_9ACTN</name>
<evidence type="ECO:0000256" key="2">
    <source>
        <dbReference type="ARBA" id="ARBA00022723"/>
    </source>
</evidence>
<evidence type="ECO:0000256" key="1">
    <source>
        <dbReference type="ARBA" id="ARBA00022722"/>
    </source>
</evidence>
<organism evidence="6 7">
    <name type="scientific">Kribbella speibonae</name>
    <dbReference type="NCBI Taxonomy" id="1572660"/>
    <lineage>
        <taxon>Bacteria</taxon>
        <taxon>Bacillati</taxon>
        <taxon>Actinomycetota</taxon>
        <taxon>Actinomycetes</taxon>
        <taxon>Propionibacteriales</taxon>
        <taxon>Kribbellaceae</taxon>
        <taxon>Kribbella</taxon>
    </lineage>
</organism>
<keyword evidence="1" id="KW-0540">Nuclease</keyword>
<reference evidence="6 7" key="1">
    <citation type="submission" date="2019-02" db="EMBL/GenBank/DDBJ databases">
        <title>Kribbella capetownensis sp. nov. and Kribbella speibonae sp. nov., isolated from soil.</title>
        <authorList>
            <person name="Curtis S.M."/>
            <person name="Norton I."/>
            <person name="Everest G.J."/>
            <person name="Meyers P.R."/>
        </authorList>
    </citation>
    <scope>NUCLEOTIDE SEQUENCE [LARGE SCALE GENOMIC DNA]</scope>
    <source>
        <strain evidence="6 7">SK5</strain>
    </source>
</reference>
<dbReference type="InterPro" id="IPR029060">
    <property type="entry name" value="PIN-like_dom_sf"/>
</dbReference>
<evidence type="ECO:0000256" key="4">
    <source>
        <dbReference type="ARBA" id="ARBA00022842"/>
    </source>
</evidence>
<proteinExistence type="predicted"/>
<keyword evidence="2" id="KW-0479">Metal-binding</keyword>
<dbReference type="SUPFAM" id="SSF88723">
    <property type="entry name" value="PIN domain-like"/>
    <property type="match status" value="1"/>
</dbReference>
<dbReference type="InterPro" id="IPR052919">
    <property type="entry name" value="TA_system_RNase"/>
</dbReference>
<evidence type="ECO:0000259" key="5">
    <source>
        <dbReference type="Pfam" id="PF01850"/>
    </source>
</evidence>
<evidence type="ECO:0000313" key="6">
    <source>
        <dbReference type="EMBL" id="TCC16565.1"/>
    </source>
</evidence>
<evidence type="ECO:0000313" key="7">
    <source>
        <dbReference type="Proteomes" id="UP000292385"/>
    </source>
</evidence>
<dbReference type="InterPro" id="IPR041705">
    <property type="entry name" value="PIN_Sll0205"/>
</dbReference>
<dbReference type="Pfam" id="PF01850">
    <property type="entry name" value="PIN"/>
    <property type="match status" value="1"/>
</dbReference>
<protein>
    <submittedName>
        <fullName evidence="6">Type II toxin-antitoxin system VapC family toxin</fullName>
    </submittedName>
</protein>
<keyword evidence="3" id="KW-0378">Hydrolase</keyword>
<accession>A0ABY1ZVS3</accession>
<dbReference type="RefSeq" id="WP_131468309.1">
    <property type="nucleotide sequence ID" value="NZ_SJJY01000013.1"/>
</dbReference>
<dbReference type="PANTHER" id="PTHR36173">
    <property type="entry name" value="RIBONUCLEASE VAPC16-RELATED"/>
    <property type="match status" value="1"/>
</dbReference>
<keyword evidence="4" id="KW-0460">Magnesium</keyword>
<dbReference type="Proteomes" id="UP000292385">
    <property type="component" value="Unassembled WGS sequence"/>
</dbReference>